<dbReference type="AlphaFoldDB" id="A0A432WLW5"/>
<evidence type="ECO:0000313" key="1">
    <source>
        <dbReference type="EMBL" id="RUO34812.1"/>
    </source>
</evidence>
<gene>
    <name evidence="1" type="ORF">CWE14_02095</name>
</gene>
<protein>
    <recommendedName>
        <fullName evidence="3">Peptidase M61 catalytic domain-containing protein</fullName>
    </recommendedName>
</protein>
<dbReference type="EMBL" id="PIPO01000001">
    <property type="protein sequence ID" value="RUO34812.1"/>
    <property type="molecule type" value="Genomic_DNA"/>
</dbReference>
<accession>A0A432WLW5</accession>
<organism evidence="1 2">
    <name type="scientific">Aliidiomarina soli</name>
    <dbReference type="NCBI Taxonomy" id="1928574"/>
    <lineage>
        <taxon>Bacteria</taxon>
        <taxon>Pseudomonadati</taxon>
        <taxon>Pseudomonadota</taxon>
        <taxon>Gammaproteobacteria</taxon>
        <taxon>Alteromonadales</taxon>
        <taxon>Idiomarinaceae</taxon>
        <taxon>Aliidiomarina</taxon>
    </lineage>
</organism>
<dbReference type="Proteomes" id="UP000287823">
    <property type="component" value="Unassembled WGS sequence"/>
</dbReference>
<sequence length="450" mass="50062">MPSALRFANLLKSAFTMSTAMKVHCLFIVVLTFLTMSLTMPQTLANTISTTLSKSEDGRWSVEYQSAEPISQLQFKRSPDNSRAQRWQLPEQFAIAYEDGKEMIRRDDGAPFTQVEAELTATYITLDKEYAPFSPFSDGGLLVYSGRFFVCAGHCDTTQNQWPMRVEAPITNTIIVQGQIYQGEAQWTDSNSGHNIYVGPAEQRYQGEFVSIIDEGLPPSLRELMDSALPEFMRFYAEHLAAPESMPQLFASYSPTSDGRYGHQGGVLPNQVFMHWYGWVDESAVNQTLWFFAHEAAHIFQQPHTFSSDAAWLHEGSAELFAELALNDKALHKTARPSAIENAQVACVNGLTEGISFDQTLKQNSRLMYSCGLVLFNAMHNDLVAQGEDIFSLWNAYDAAVTGGEQASETTFMSVASRHLSALLSTQLNSLLQPDNLHPVDVMANITGSE</sequence>
<evidence type="ECO:0000313" key="2">
    <source>
        <dbReference type="Proteomes" id="UP000287823"/>
    </source>
</evidence>
<keyword evidence="2" id="KW-1185">Reference proteome</keyword>
<name>A0A432WLW5_9GAMM</name>
<evidence type="ECO:0008006" key="3">
    <source>
        <dbReference type="Google" id="ProtNLM"/>
    </source>
</evidence>
<proteinExistence type="predicted"/>
<comment type="caution">
    <text evidence="1">The sequence shown here is derived from an EMBL/GenBank/DDBJ whole genome shotgun (WGS) entry which is preliminary data.</text>
</comment>
<reference evidence="1 2" key="1">
    <citation type="journal article" date="2011" name="Front. Microbiol.">
        <title>Genomic signatures of strain selection and enhancement in Bacillus atrophaeus var. globigii, a historical biowarfare simulant.</title>
        <authorList>
            <person name="Gibbons H.S."/>
            <person name="Broomall S.M."/>
            <person name="McNew L.A."/>
            <person name="Daligault H."/>
            <person name="Chapman C."/>
            <person name="Bruce D."/>
            <person name="Karavis M."/>
            <person name="Krepps M."/>
            <person name="McGregor P.A."/>
            <person name="Hong C."/>
            <person name="Park K.H."/>
            <person name="Akmal A."/>
            <person name="Feldman A."/>
            <person name="Lin J.S."/>
            <person name="Chang W.E."/>
            <person name="Higgs B.W."/>
            <person name="Demirev P."/>
            <person name="Lindquist J."/>
            <person name="Liem A."/>
            <person name="Fochler E."/>
            <person name="Read T.D."/>
            <person name="Tapia R."/>
            <person name="Johnson S."/>
            <person name="Bishop-Lilly K.A."/>
            <person name="Detter C."/>
            <person name="Han C."/>
            <person name="Sozhamannan S."/>
            <person name="Rosenzweig C.N."/>
            <person name="Skowronski E.W."/>
        </authorList>
    </citation>
    <scope>NUCLEOTIDE SEQUENCE [LARGE SCALE GENOMIC DNA]</scope>
    <source>
        <strain evidence="1 2">Y4G10-17</strain>
    </source>
</reference>